<feature type="transmembrane region" description="Helical" evidence="1">
    <location>
        <begin position="243"/>
        <end position="263"/>
    </location>
</feature>
<dbReference type="EMBL" id="CP058214">
    <property type="protein sequence ID" value="QPC44419.1"/>
    <property type="molecule type" value="Genomic_DNA"/>
</dbReference>
<keyword evidence="1" id="KW-0812">Transmembrane</keyword>
<feature type="transmembrane region" description="Helical" evidence="1">
    <location>
        <begin position="207"/>
        <end position="222"/>
    </location>
</feature>
<evidence type="ECO:0000313" key="2">
    <source>
        <dbReference type="EMBL" id="QPC44419.1"/>
    </source>
</evidence>
<keyword evidence="3" id="KW-1185">Reference proteome</keyword>
<feature type="transmembrane region" description="Helical" evidence="1">
    <location>
        <begin position="168"/>
        <end position="187"/>
    </location>
</feature>
<sequence length="401" mass="41883">MIDAVSILAVLGLAAWLFHPGMLRSDLWRAVGTPLASIIGSGFLVSVPILRDLYGGWAVLAMAGLLAVAYLVGGAVRENILHVEPLLADHEGGRVLASLERLSHLVLAFAYFVSVAYYLVLFASFLLKPFGIADDGMAVKTVVTALLAVIGGVGLWRGFRAVEGLEIYAVSAKLAVIGGLVAGLALHDWHILGETGALLPAGHFEESSLPVLLGLLILVQGFETSRFLGDTYSPGLRVRTMKLAQLLAAAIYLVFFALMTPLFSVETPAGGVAAIVDMLAPVSIALPLLVLFGALASQSSAAIADTLGAGGLLHDIAGQRIALRHIYPLIAVVAGIVTWQTDVYSLITFASRCFAVYYALQCMVAALSAARRGSTARSASFAALALVCTAIVVFGTPVEGG</sequence>
<accession>A0A7S8C753</accession>
<proteinExistence type="predicted"/>
<dbReference type="Proteomes" id="UP000593594">
    <property type="component" value="Chromosome"/>
</dbReference>
<feature type="transmembrane region" description="Helical" evidence="1">
    <location>
        <begin position="104"/>
        <end position="125"/>
    </location>
</feature>
<keyword evidence="1" id="KW-0472">Membrane</keyword>
<dbReference type="RefSeq" id="WP_213161789.1">
    <property type="nucleotide sequence ID" value="NZ_CP058214.1"/>
</dbReference>
<dbReference type="Gene3D" id="1.20.1740.10">
    <property type="entry name" value="Amino acid/polyamine transporter I"/>
    <property type="match status" value="1"/>
</dbReference>
<dbReference type="KEGG" id="kmn:HW532_17960"/>
<feature type="transmembrane region" description="Helical" evidence="1">
    <location>
        <begin position="30"/>
        <end position="50"/>
    </location>
</feature>
<organism evidence="2 3">
    <name type="scientific">Kaustia mangrovi</name>
    <dbReference type="NCBI Taxonomy" id="2593653"/>
    <lineage>
        <taxon>Bacteria</taxon>
        <taxon>Pseudomonadati</taxon>
        <taxon>Pseudomonadota</taxon>
        <taxon>Alphaproteobacteria</taxon>
        <taxon>Hyphomicrobiales</taxon>
        <taxon>Parvibaculaceae</taxon>
        <taxon>Kaustia</taxon>
    </lineage>
</organism>
<gene>
    <name evidence="2" type="ORF">HW532_17960</name>
</gene>
<evidence type="ECO:0000313" key="3">
    <source>
        <dbReference type="Proteomes" id="UP000593594"/>
    </source>
</evidence>
<feature type="transmembrane region" description="Helical" evidence="1">
    <location>
        <begin position="269"/>
        <end position="292"/>
    </location>
</feature>
<keyword evidence="1" id="KW-1133">Transmembrane helix</keyword>
<feature type="transmembrane region" description="Helical" evidence="1">
    <location>
        <begin position="6"/>
        <end position="23"/>
    </location>
</feature>
<feature type="transmembrane region" description="Helical" evidence="1">
    <location>
        <begin position="137"/>
        <end position="156"/>
    </location>
</feature>
<evidence type="ECO:0000256" key="1">
    <source>
        <dbReference type="SAM" id="Phobius"/>
    </source>
</evidence>
<feature type="transmembrane region" description="Helical" evidence="1">
    <location>
        <begin position="321"/>
        <end position="340"/>
    </location>
</feature>
<feature type="transmembrane region" description="Helical" evidence="1">
    <location>
        <begin position="56"/>
        <end position="76"/>
    </location>
</feature>
<dbReference type="AlphaFoldDB" id="A0A7S8C753"/>
<feature type="transmembrane region" description="Helical" evidence="1">
    <location>
        <begin position="346"/>
        <end position="367"/>
    </location>
</feature>
<name>A0A7S8C753_9HYPH</name>
<reference evidence="2 3" key="1">
    <citation type="submission" date="2020-06" db="EMBL/GenBank/DDBJ databases">
        <title>Genome sequence of 2 isolates from Red Sea Mangroves.</title>
        <authorList>
            <person name="Sefrji F."/>
            <person name="Michoud G."/>
            <person name="Merlino G."/>
            <person name="Daffonchio D."/>
        </authorList>
    </citation>
    <scope>NUCLEOTIDE SEQUENCE [LARGE SCALE GENOMIC DNA]</scope>
    <source>
        <strain evidence="2 3">R1DC25</strain>
    </source>
</reference>
<protein>
    <submittedName>
        <fullName evidence="2">Uncharacterized protein</fullName>
    </submittedName>
</protein>
<feature type="transmembrane region" description="Helical" evidence="1">
    <location>
        <begin position="379"/>
        <end position="398"/>
    </location>
</feature>